<keyword evidence="4" id="KW-0963">Cytoplasm</keyword>
<dbReference type="GO" id="GO:0005737">
    <property type="term" value="C:cytoplasm"/>
    <property type="evidence" value="ECO:0007669"/>
    <property type="project" value="TreeGrafter"/>
</dbReference>
<evidence type="ECO:0000256" key="7">
    <source>
        <dbReference type="ARBA" id="ARBA00023211"/>
    </source>
</evidence>
<dbReference type="GO" id="GO:0050992">
    <property type="term" value="P:dimethylallyl diphosphate biosynthetic process"/>
    <property type="evidence" value="ECO:0007669"/>
    <property type="project" value="UniProtKB-UniPathway"/>
</dbReference>
<evidence type="ECO:0000256" key="9">
    <source>
        <dbReference type="ARBA" id="ARBA00023235"/>
    </source>
</evidence>
<dbReference type="OrthoDB" id="9786032at2"/>
<keyword evidence="14" id="KW-1185">Reference proteome</keyword>
<evidence type="ECO:0000256" key="2">
    <source>
        <dbReference type="ARBA" id="ARBA00007579"/>
    </source>
</evidence>
<dbReference type="PANTHER" id="PTHR10885:SF0">
    <property type="entry name" value="ISOPENTENYL-DIPHOSPHATE DELTA-ISOMERASE"/>
    <property type="match status" value="1"/>
</dbReference>
<dbReference type="InterPro" id="IPR011876">
    <property type="entry name" value="IsopentenylPP_isomerase_typ1"/>
</dbReference>
<evidence type="ECO:0000256" key="6">
    <source>
        <dbReference type="ARBA" id="ARBA00022842"/>
    </source>
</evidence>
<name>A0A1M4U1S8_9CLOT</name>
<evidence type="ECO:0000256" key="5">
    <source>
        <dbReference type="ARBA" id="ARBA00022723"/>
    </source>
</evidence>
<comment type="similarity">
    <text evidence="2">Belongs to the IPP isomerase type 1 family.</text>
</comment>
<dbReference type="PROSITE" id="PS51462">
    <property type="entry name" value="NUDIX"/>
    <property type="match status" value="1"/>
</dbReference>
<feature type="domain" description="Nudix hydrolase" evidence="12">
    <location>
        <begin position="28"/>
        <end position="160"/>
    </location>
</feature>
<evidence type="ECO:0000259" key="12">
    <source>
        <dbReference type="PROSITE" id="PS51462"/>
    </source>
</evidence>
<dbReference type="CDD" id="cd02885">
    <property type="entry name" value="NUDIX_IPP_Isomerase"/>
    <property type="match status" value="1"/>
</dbReference>
<dbReference type="RefSeq" id="WP_072848993.1">
    <property type="nucleotide sequence ID" value="NZ_FQVI01000002.1"/>
</dbReference>
<organism evidence="13 14">
    <name type="scientific">Lactonifactor longoviformis DSM 17459</name>
    <dbReference type="NCBI Taxonomy" id="1122155"/>
    <lineage>
        <taxon>Bacteria</taxon>
        <taxon>Bacillati</taxon>
        <taxon>Bacillota</taxon>
        <taxon>Clostridia</taxon>
        <taxon>Eubacteriales</taxon>
        <taxon>Clostridiaceae</taxon>
        <taxon>Lactonifactor</taxon>
    </lineage>
</organism>
<evidence type="ECO:0000256" key="11">
    <source>
        <dbReference type="PIRSR" id="PIRSR018427-1"/>
    </source>
</evidence>
<accession>A0A1M4U1S8</accession>
<dbReference type="PIRSF" id="PIRSF018427">
    <property type="entry name" value="Isopntndiph_ism"/>
    <property type="match status" value="1"/>
</dbReference>
<keyword evidence="7" id="KW-0464">Manganese</keyword>
<dbReference type="NCBIfam" id="TIGR02150">
    <property type="entry name" value="IPP_isom_1"/>
    <property type="match status" value="1"/>
</dbReference>
<dbReference type="SUPFAM" id="SSF55811">
    <property type="entry name" value="Nudix"/>
    <property type="match status" value="1"/>
</dbReference>
<evidence type="ECO:0000256" key="8">
    <source>
        <dbReference type="ARBA" id="ARBA00023229"/>
    </source>
</evidence>
<dbReference type="HAMAP" id="MF_00202">
    <property type="entry name" value="Idi"/>
    <property type="match status" value="1"/>
</dbReference>
<evidence type="ECO:0000256" key="1">
    <source>
        <dbReference type="ARBA" id="ARBA00004826"/>
    </source>
</evidence>
<dbReference type="GO" id="GO:0009240">
    <property type="term" value="P:isopentenyl diphosphate biosynthetic process"/>
    <property type="evidence" value="ECO:0007669"/>
    <property type="project" value="TreeGrafter"/>
</dbReference>
<keyword evidence="6" id="KW-0460">Magnesium</keyword>
<protein>
    <recommendedName>
        <fullName evidence="3 10">Isopentenyl-diphosphate delta-isomerase</fullName>
        <ecNumber evidence="3 10">5.3.3.2</ecNumber>
    </recommendedName>
</protein>
<feature type="active site" evidence="11">
    <location>
        <position position="64"/>
    </location>
</feature>
<dbReference type="EC" id="5.3.3.2" evidence="3 10"/>
<dbReference type="EMBL" id="FQVI01000002">
    <property type="protein sequence ID" value="SHE50567.1"/>
    <property type="molecule type" value="Genomic_DNA"/>
</dbReference>
<dbReference type="NCBIfam" id="NF002995">
    <property type="entry name" value="PRK03759.1"/>
    <property type="match status" value="1"/>
</dbReference>
<gene>
    <name evidence="13" type="ORF">SAMN02745158_00684</name>
</gene>
<dbReference type="PANTHER" id="PTHR10885">
    <property type="entry name" value="ISOPENTENYL-DIPHOSPHATE DELTA-ISOMERASE"/>
    <property type="match status" value="1"/>
</dbReference>
<dbReference type="Proteomes" id="UP000184245">
    <property type="component" value="Unassembled WGS sequence"/>
</dbReference>
<evidence type="ECO:0000313" key="13">
    <source>
        <dbReference type="EMBL" id="SHE50567.1"/>
    </source>
</evidence>
<sequence>MEPKVIVVDYKDNPIGEMNKSEAHASPNLHRAFSVFLHRDGRILLQKRAKDKYHCGGLWTNTCCSHPRPGEETLEAARRRLWEEMKITAGDLEEIHSFVYYYSFPYGVTEFEYDHVIIGEYRGTFELNPEEAEEAAWVEKEELLQDMRENPQKYTPWFLICAPEVVKRI</sequence>
<dbReference type="Pfam" id="PF00293">
    <property type="entry name" value="NUDIX"/>
    <property type="match status" value="1"/>
</dbReference>
<dbReference type="InterPro" id="IPR000086">
    <property type="entry name" value="NUDIX_hydrolase_dom"/>
</dbReference>
<dbReference type="InterPro" id="IPR015797">
    <property type="entry name" value="NUDIX_hydrolase-like_dom_sf"/>
</dbReference>
<reference evidence="13 14" key="1">
    <citation type="submission" date="2016-11" db="EMBL/GenBank/DDBJ databases">
        <authorList>
            <person name="Jaros S."/>
            <person name="Januszkiewicz K."/>
            <person name="Wedrychowicz H."/>
        </authorList>
    </citation>
    <scope>NUCLEOTIDE SEQUENCE [LARGE SCALE GENOMIC DNA]</scope>
    <source>
        <strain evidence="13 14">DSM 17459</strain>
    </source>
</reference>
<keyword evidence="5" id="KW-0479">Metal-binding</keyword>
<keyword evidence="9 13" id="KW-0413">Isomerase</keyword>
<evidence type="ECO:0000256" key="4">
    <source>
        <dbReference type="ARBA" id="ARBA00022490"/>
    </source>
</evidence>
<dbReference type="STRING" id="1122155.SAMN02745158_00684"/>
<evidence type="ECO:0000256" key="10">
    <source>
        <dbReference type="NCBIfam" id="TIGR02150"/>
    </source>
</evidence>
<feature type="active site" evidence="11">
    <location>
        <position position="112"/>
    </location>
</feature>
<dbReference type="Gene3D" id="3.90.79.10">
    <property type="entry name" value="Nucleoside Triphosphate Pyrophosphohydrolase"/>
    <property type="match status" value="1"/>
</dbReference>
<evidence type="ECO:0000313" key="14">
    <source>
        <dbReference type="Proteomes" id="UP000184245"/>
    </source>
</evidence>
<evidence type="ECO:0000256" key="3">
    <source>
        <dbReference type="ARBA" id="ARBA00012057"/>
    </source>
</evidence>
<proteinExistence type="inferred from homology"/>
<dbReference type="UniPathway" id="UPA00059">
    <property type="reaction ID" value="UER00104"/>
</dbReference>
<keyword evidence="8" id="KW-0414">Isoprene biosynthesis</keyword>
<dbReference type="GO" id="GO:0004452">
    <property type="term" value="F:isopentenyl-diphosphate delta-isomerase activity"/>
    <property type="evidence" value="ECO:0007669"/>
    <property type="project" value="UniProtKB-UniRule"/>
</dbReference>
<dbReference type="AlphaFoldDB" id="A0A1M4U1S8"/>
<comment type="pathway">
    <text evidence="1">Isoprenoid biosynthesis; dimethylallyl diphosphate biosynthesis; dimethylallyl diphosphate from isopentenyl diphosphate: step 1/1.</text>
</comment>
<dbReference type="InterPro" id="IPR056375">
    <property type="entry name" value="Idi_bact"/>
</dbReference>
<dbReference type="GO" id="GO:0046872">
    <property type="term" value="F:metal ion binding"/>
    <property type="evidence" value="ECO:0007669"/>
    <property type="project" value="UniProtKB-KW"/>
</dbReference>